<proteinExistence type="predicted"/>
<evidence type="ECO:0000313" key="4">
    <source>
        <dbReference type="Proteomes" id="UP001519271"/>
    </source>
</evidence>
<keyword evidence="1" id="KW-0472">Membrane</keyword>
<sequence length="245" mass="26981">MKIKKRILVLAVILGLVTVSLLYFYIRDLDKKPDIDSQMKNAVVAISTIPAHVKITEEMLTIKSLPAEAVHPDAFSSVQDVVGGTTKSEIISGEQIIQGRVITDGVSSPLAYRIPENMRAISIPLNEISGVAGYIEIGDRVDVLVHYEFEVLNAEGETTQKTQEVFTQFQNLEVMEKGPFPATVEDKQIGVTTSITLLVTPAQAEVMAFANINGTIHLTLRNPVDTNKVDLQQFGIGSFNTWRDR</sequence>
<dbReference type="RefSeq" id="WP_209460957.1">
    <property type="nucleotide sequence ID" value="NZ_JAGGKC010000041.1"/>
</dbReference>
<reference evidence="3 4" key="1">
    <citation type="submission" date="2021-03" db="EMBL/GenBank/DDBJ databases">
        <title>Genomic Encyclopedia of Type Strains, Phase IV (KMG-IV): sequencing the most valuable type-strain genomes for metagenomic binning, comparative biology and taxonomic classification.</title>
        <authorList>
            <person name="Goeker M."/>
        </authorList>
    </citation>
    <scope>NUCLEOTIDE SEQUENCE [LARGE SCALE GENOMIC DNA]</scope>
    <source>
        <strain evidence="3 4">DSM 6139</strain>
    </source>
</reference>
<dbReference type="SMART" id="SM00858">
    <property type="entry name" value="SAF"/>
    <property type="match status" value="1"/>
</dbReference>
<dbReference type="InterPro" id="IPR013974">
    <property type="entry name" value="SAF"/>
</dbReference>
<dbReference type="InterPro" id="IPR031571">
    <property type="entry name" value="RcpC_dom"/>
</dbReference>
<dbReference type="Pfam" id="PF08666">
    <property type="entry name" value="SAF"/>
    <property type="match status" value="1"/>
</dbReference>
<comment type="caution">
    <text evidence="3">The sequence shown here is derived from an EMBL/GenBank/DDBJ whole genome shotgun (WGS) entry which is preliminary data.</text>
</comment>
<organism evidence="3 4">
    <name type="scientific">Youngiibacter multivorans</name>
    <dbReference type="NCBI Taxonomy" id="937251"/>
    <lineage>
        <taxon>Bacteria</taxon>
        <taxon>Bacillati</taxon>
        <taxon>Bacillota</taxon>
        <taxon>Clostridia</taxon>
        <taxon>Eubacteriales</taxon>
        <taxon>Clostridiaceae</taxon>
        <taxon>Youngiibacter</taxon>
    </lineage>
</organism>
<dbReference type="CDD" id="cd11614">
    <property type="entry name" value="SAF_CpaB_FlgA_like"/>
    <property type="match status" value="1"/>
</dbReference>
<dbReference type="EMBL" id="JAGGKC010000041">
    <property type="protein sequence ID" value="MBP1920797.1"/>
    <property type="molecule type" value="Genomic_DNA"/>
</dbReference>
<accession>A0ABS4G8D2</accession>
<feature type="domain" description="SAF" evidence="2">
    <location>
        <begin position="40"/>
        <end position="102"/>
    </location>
</feature>
<evidence type="ECO:0000256" key="1">
    <source>
        <dbReference type="SAM" id="Phobius"/>
    </source>
</evidence>
<dbReference type="Pfam" id="PF16976">
    <property type="entry name" value="RcpC"/>
    <property type="match status" value="1"/>
</dbReference>
<gene>
    <name evidence="3" type="ORF">J2Z34_003314</name>
</gene>
<keyword evidence="4" id="KW-1185">Reference proteome</keyword>
<dbReference type="NCBIfam" id="TIGR03177">
    <property type="entry name" value="pilus_cpaB"/>
    <property type="match status" value="1"/>
</dbReference>
<keyword evidence="1" id="KW-0812">Transmembrane</keyword>
<name>A0ABS4G8D2_9CLOT</name>
<evidence type="ECO:0000259" key="2">
    <source>
        <dbReference type="SMART" id="SM00858"/>
    </source>
</evidence>
<dbReference type="Proteomes" id="UP001519271">
    <property type="component" value="Unassembled WGS sequence"/>
</dbReference>
<protein>
    <submittedName>
        <fullName evidence="3">Pilus assembly protein CpaB</fullName>
    </submittedName>
</protein>
<evidence type="ECO:0000313" key="3">
    <source>
        <dbReference type="EMBL" id="MBP1920797.1"/>
    </source>
</evidence>
<dbReference type="InterPro" id="IPR017592">
    <property type="entry name" value="Pilus_assmbl_Flp-typ_CpaB"/>
</dbReference>
<feature type="transmembrane region" description="Helical" evidence="1">
    <location>
        <begin position="7"/>
        <end position="26"/>
    </location>
</feature>
<keyword evidence="1" id="KW-1133">Transmembrane helix</keyword>
<dbReference type="Gene3D" id="3.90.1210.10">
    <property type="entry name" value="Antifreeze-like/N-acetylneuraminic acid synthase C-terminal domain"/>
    <property type="match status" value="1"/>
</dbReference>